<reference evidence="1 2" key="1">
    <citation type="submission" date="2016-05" db="EMBL/GenBank/DDBJ databases">
        <title>Nuclear genome of Blastocystis sp. subtype 1 NandII.</title>
        <authorList>
            <person name="Gentekaki E."/>
            <person name="Curtis B."/>
            <person name="Stairs C."/>
            <person name="Eme L."/>
            <person name="Herman E."/>
            <person name="Klimes V."/>
            <person name="Arias M.C."/>
            <person name="Elias M."/>
            <person name="Hilliou F."/>
            <person name="Klute M."/>
            <person name="Malik S.-B."/>
            <person name="Pightling A."/>
            <person name="Rachubinski R."/>
            <person name="Salas D."/>
            <person name="Schlacht A."/>
            <person name="Suga H."/>
            <person name="Archibald J."/>
            <person name="Ball S.G."/>
            <person name="Clark G."/>
            <person name="Dacks J."/>
            <person name="Van Der Giezen M."/>
            <person name="Tsaousis A."/>
            <person name="Roger A."/>
        </authorList>
    </citation>
    <scope>NUCLEOTIDE SEQUENCE [LARGE SCALE GENOMIC DNA]</scope>
    <source>
        <strain evidence="2">ATCC 50177 / NandII</strain>
    </source>
</reference>
<evidence type="ECO:0000313" key="1">
    <source>
        <dbReference type="EMBL" id="OAO17598.1"/>
    </source>
</evidence>
<accession>A0A196SKM6</accession>
<dbReference type="Proteomes" id="UP000078348">
    <property type="component" value="Unassembled WGS sequence"/>
</dbReference>
<dbReference type="EMBL" id="LXWW01000024">
    <property type="protein sequence ID" value="OAO17598.1"/>
    <property type="molecule type" value="Genomic_DNA"/>
</dbReference>
<proteinExistence type="predicted"/>
<sequence length="341" mass="38121">MDSPSPSAIPFDFSYNFLCRPVSSAFQSSESPLTSLERQFRLVQQKCPIDPSIDRSHLSLYYIDDTCVVHALSEDVMVGFHVYRTSSTEAEIRCEVIYGREQFLVTYDQLDAHTFHCRGFAVAMKPSPDQYDVFADDGSVSSIPSPIFEGMSFQLSNEEAKKAVHFGHLSLLPRLATFALPPSLQAVLLRFARWEPWEPWESRQRVAKQSRASVWLAATFAGLRLATCFFEAWQAFFRGEFPEVAEEYALNALQAWAAGEASTRCVSQEEMAGVILQALLAPLLQAIQALRRDTESSFIASSLCELAFQTLLRSSTAHHFFGVAVEPSCPRFSSLCLSTPV</sequence>
<protein>
    <submittedName>
        <fullName evidence="1">Uncharacterized protein</fullName>
    </submittedName>
</protein>
<gene>
    <name evidence="1" type="ORF">AV274_0676</name>
</gene>
<evidence type="ECO:0000313" key="2">
    <source>
        <dbReference type="Proteomes" id="UP000078348"/>
    </source>
</evidence>
<keyword evidence="2" id="KW-1185">Reference proteome</keyword>
<comment type="caution">
    <text evidence="1">The sequence shown here is derived from an EMBL/GenBank/DDBJ whole genome shotgun (WGS) entry which is preliminary data.</text>
</comment>
<dbReference type="AlphaFoldDB" id="A0A196SKM6"/>
<name>A0A196SKM6_BLAHN</name>
<organism evidence="1 2">
    <name type="scientific">Blastocystis sp. subtype 1 (strain ATCC 50177 / NandII)</name>
    <dbReference type="NCBI Taxonomy" id="478820"/>
    <lineage>
        <taxon>Eukaryota</taxon>
        <taxon>Sar</taxon>
        <taxon>Stramenopiles</taxon>
        <taxon>Bigyra</taxon>
        <taxon>Opalozoa</taxon>
        <taxon>Opalinata</taxon>
        <taxon>Blastocystidae</taxon>
        <taxon>Blastocystis</taxon>
    </lineage>
</organism>